<evidence type="ECO:0000313" key="4">
    <source>
        <dbReference type="Proteomes" id="UP000179243"/>
    </source>
</evidence>
<evidence type="ECO:0000256" key="1">
    <source>
        <dbReference type="SAM" id="SignalP"/>
    </source>
</evidence>
<dbReference type="Gene3D" id="2.60.40.1190">
    <property type="match status" value="1"/>
</dbReference>
<dbReference type="GO" id="GO:0016787">
    <property type="term" value="F:hydrolase activity"/>
    <property type="evidence" value="ECO:0007669"/>
    <property type="project" value="InterPro"/>
</dbReference>
<name>A0A1F7EZM1_UNCRA</name>
<dbReference type="Gene3D" id="3.60.21.10">
    <property type="match status" value="1"/>
</dbReference>
<dbReference type="Proteomes" id="UP000179243">
    <property type="component" value="Unassembled WGS sequence"/>
</dbReference>
<dbReference type="InterPro" id="IPR004843">
    <property type="entry name" value="Calcineurin-like_PHP"/>
</dbReference>
<evidence type="ECO:0000259" key="2">
    <source>
        <dbReference type="Pfam" id="PF00149"/>
    </source>
</evidence>
<dbReference type="EMBL" id="MFYX01000160">
    <property type="protein sequence ID" value="OGJ99746.1"/>
    <property type="molecule type" value="Genomic_DNA"/>
</dbReference>
<gene>
    <name evidence="3" type="ORF">A2519_12435</name>
</gene>
<protein>
    <recommendedName>
        <fullName evidence="2">Calcineurin-like phosphoesterase domain-containing protein</fullName>
    </recommendedName>
</protein>
<reference evidence="3 4" key="1">
    <citation type="journal article" date="2016" name="Nat. Commun.">
        <title>Thousands of microbial genomes shed light on interconnected biogeochemical processes in an aquifer system.</title>
        <authorList>
            <person name="Anantharaman K."/>
            <person name="Brown C.T."/>
            <person name="Hug L.A."/>
            <person name="Sharon I."/>
            <person name="Castelle C.J."/>
            <person name="Probst A.J."/>
            <person name="Thomas B.C."/>
            <person name="Singh A."/>
            <person name="Wilkins M.J."/>
            <person name="Karaoz U."/>
            <person name="Brodie E.L."/>
            <person name="Williams K.H."/>
            <person name="Hubbard S.S."/>
            <person name="Banfield J.F."/>
        </authorList>
    </citation>
    <scope>NUCLEOTIDE SEQUENCE [LARGE SCALE GENOMIC DNA]</scope>
</reference>
<accession>A0A1F7EZM1</accession>
<dbReference type="Pfam" id="PF00149">
    <property type="entry name" value="Metallophos"/>
    <property type="match status" value="1"/>
</dbReference>
<dbReference type="SUPFAM" id="SSF56300">
    <property type="entry name" value="Metallo-dependent phosphatases"/>
    <property type="match status" value="1"/>
</dbReference>
<feature type="domain" description="Calcineurin-like phosphoesterase" evidence="2">
    <location>
        <begin position="26"/>
        <end position="208"/>
    </location>
</feature>
<dbReference type="InterPro" id="IPR051918">
    <property type="entry name" value="STPP_CPPED1"/>
</dbReference>
<dbReference type="AlphaFoldDB" id="A0A1F7EZM1"/>
<dbReference type="PANTHER" id="PTHR43143">
    <property type="entry name" value="METALLOPHOSPHOESTERASE, CALCINEURIN SUPERFAMILY"/>
    <property type="match status" value="1"/>
</dbReference>
<proteinExistence type="predicted"/>
<feature type="chain" id="PRO_5009528308" description="Calcineurin-like phosphoesterase domain-containing protein" evidence="1">
    <location>
        <begin position="20"/>
        <end position="585"/>
    </location>
</feature>
<dbReference type="PANTHER" id="PTHR43143:SF1">
    <property type="entry name" value="SERINE_THREONINE-PROTEIN PHOSPHATASE CPPED1"/>
    <property type="match status" value="1"/>
</dbReference>
<comment type="caution">
    <text evidence="3">The sequence shown here is derived from an EMBL/GenBank/DDBJ whole genome shotgun (WGS) entry which is preliminary data.</text>
</comment>
<organism evidence="3 4">
    <name type="scientific">Candidatus Raymondbacteria bacterium RIFOXYD12_FULL_49_13</name>
    <dbReference type="NCBI Taxonomy" id="1817890"/>
    <lineage>
        <taxon>Bacteria</taxon>
        <taxon>Raymondiibacteriota</taxon>
    </lineage>
</organism>
<evidence type="ECO:0000313" key="3">
    <source>
        <dbReference type="EMBL" id="OGJ99746.1"/>
    </source>
</evidence>
<sequence>MNTKLFPTLFLMLAAYAFAVDSTSYRFAILGDRTGGNHPGIFEKIVEQAMLLNPKPDFFINVGDLIQGYTPDTSDVRRQWEEATRIMAPLKAQFPFYQVPGNHDLSDPATRSMYETYATKPYYSFDKGPDHFIVLNNVESRNPADLDTAQFAWLKKDLKASKGKRHTFVFFHIPLWSVSTREKQMDALHALFKKSGVDHVFNGHYHNYQQGKRDNITYTIIGSSGGICGNSVPDGTVFHFAVVDVGRTVRIRPILLSGDTMDASWITEKKARIFEDLDTKAFVFKPILFPYGAEPNSGPTVLNITNIFDKTQTFNISWTQDSTCAWRMTPVSIPAFTLAPGAKKSLNFTYTRQKPGYINIPEIRFRLPYGQDTLTRVVYPFFKRELKILKAAKPILVDGNPNESVWTGTRTRPEHWLGNATPDYDSSWVALTYNDSNIYLAYSCFDPHPDSIIAPTEARFRDGVQLPEDKLRVYFALKNGGDSIYYQIYLSAKGALKDIRFTIESDGTRMDTKWDGVSAYIAHTTNTGFEGEMALPWKALGVNKPVPLLVNFRHASARLNPRGDHWSYQEPWDSKPASFADAPLE</sequence>
<dbReference type="SUPFAM" id="SSF49344">
    <property type="entry name" value="CBD9-like"/>
    <property type="match status" value="1"/>
</dbReference>
<keyword evidence="1" id="KW-0732">Signal</keyword>
<feature type="signal peptide" evidence="1">
    <location>
        <begin position="1"/>
        <end position="19"/>
    </location>
</feature>
<dbReference type="InterPro" id="IPR029052">
    <property type="entry name" value="Metallo-depent_PP-like"/>
</dbReference>